<dbReference type="Pfam" id="PF08240">
    <property type="entry name" value="ADH_N"/>
    <property type="match status" value="1"/>
</dbReference>
<dbReference type="SUPFAM" id="SSF50129">
    <property type="entry name" value="GroES-like"/>
    <property type="match status" value="1"/>
</dbReference>
<keyword evidence="2" id="KW-0560">Oxidoreductase</keyword>
<evidence type="ECO:0000313" key="6">
    <source>
        <dbReference type="EMBL" id="KAK3174350.1"/>
    </source>
</evidence>
<gene>
    <name evidence="6" type="ORF">OEA41_001594</name>
</gene>
<accession>A0AAD9ZAD3</accession>
<dbReference type="CDD" id="cd05286">
    <property type="entry name" value="QOR2"/>
    <property type="match status" value="1"/>
</dbReference>
<keyword evidence="1" id="KW-0521">NADP</keyword>
<protein>
    <recommendedName>
        <fullName evidence="4">Probable quinone oxidoreductase</fullName>
    </recommendedName>
    <alternativeName>
        <fullName evidence="3">NADPH:quinone reductase</fullName>
    </alternativeName>
</protein>
<dbReference type="PROSITE" id="PS01162">
    <property type="entry name" value="QOR_ZETA_CRYSTAL"/>
    <property type="match status" value="1"/>
</dbReference>
<dbReference type="GO" id="GO:0005829">
    <property type="term" value="C:cytosol"/>
    <property type="evidence" value="ECO:0007669"/>
    <property type="project" value="TreeGrafter"/>
</dbReference>
<evidence type="ECO:0000256" key="3">
    <source>
        <dbReference type="ARBA" id="ARBA00043088"/>
    </source>
</evidence>
<dbReference type="GO" id="GO:0070402">
    <property type="term" value="F:NADPH binding"/>
    <property type="evidence" value="ECO:0007669"/>
    <property type="project" value="TreeGrafter"/>
</dbReference>
<dbReference type="Proteomes" id="UP001276659">
    <property type="component" value="Unassembled WGS sequence"/>
</dbReference>
<dbReference type="InterPro" id="IPR047618">
    <property type="entry name" value="QOR-like"/>
</dbReference>
<dbReference type="InterPro" id="IPR020843">
    <property type="entry name" value="ER"/>
</dbReference>
<sequence>MSLRTRSIFTKLPRANQLTQLTKPASRLSLLTNHLSLRTMASSQVPKTMKGILIEKTGGTEVLQYKTDLPVPTPKDGEVLVKNDYIGINYIDTYFRTGLYPSPKPEILGKEASGHIVSLGPSVTGFSENDRVVWLGATGYAEYTAAPAAKTVKIPSAISSPDACAAILQGLTALTLTEEAHPVRNGDWVLVLAASGGVGGWLCQILKAKGVHTIATVGSEGKVAVAKESGAEVVVVEGEGVVQQKVKECTGGKGVVAVFDGVGKTTFDRSLEVVARKGTLVSFGNASGAVAPFAVSKLSAKNNKVVRPSLFNYITTTEEFEQYTSKLFKLMTEDHMKVRIHETYPLKDVARAHNVSMGMIIFVIHLMDVTGSRRPKDYG</sequence>
<reference evidence="6" key="1">
    <citation type="submission" date="2022-11" db="EMBL/GenBank/DDBJ databases">
        <title>Chromosomal genome sequence assembly and mating type (MAT) locus characterization of the leprose asexual lichenized fungus Lepraria neglecta (Nyl.) Erichsen.</title>
        <authorList>
            <person name="Allen J.L."/>
            <person name="Pfeffer B."/>
        </authorList>
    </citation>
    <scope>NUCLEOTIDE SEQUENCE</scope>
    <source>
        <strain evidence="6">Allen 5258</strain>
    </source>
</reference>
<dbReference type="InterPro" id="IPR013154">
    <property type="entry name" value="ADH-like_N"/>
</dbReference>
<dbReference type="InterPro" id="IPR013149">
    <property type="entry name" value="ADH-like_C"/>
</dbReference>
<comment type="caution">
    <text evidence="6">The sequence shown here is derived from an EMBL/GenBank/DDBJ whole genome shotgun (WGS) entry which is preliminary data.</text>
</comment>
<dbReference type="EMBL" id="JASNWA010000006">
    <property type="protein sequence ID" value="KAK3174350.1"/>
    <property type="molecule type" value="Genomic_DNA"/>
</dbReference>
<dbReference type="PANTHER" id="PTHR48106">
    <property type="entry name" value="QUINONE OXIDOREDUCTASE PIG3-RELATED"/>
    <property type="match status" value="1"/>
</dbReference>
<dbReference type="InterPro" id="IPR002364">
    <property type="entry name" value="Quin_OxRdtase/zeta-crystal_CS"/>
</dbReference>
<organism evidence="6 7">
    <name type="scientific">Lepraria neglecta</name>
    <dbReference type="NCBI Taxonomy" id="209136"/>
    <lineage>
        <taxon>Eukaryota</taxon>
        <taxon>Fungi</taxon>
        <taxon>Dikarya</taxon>
        <taxon>Ascomycota</taxon>
        <taxon>Pezizomycotina</taxon>
        <taxon>Lecanoromycetes</taxon>
        <taxon>OSLEUM clade</taxon>
        <taxon>Lecanoromycetidae</taxon>
        <taxon>Lecanorales</taxon>
        <taxon>Lecanorineae</taxon>
        <taxon>Stereocaulaceae</taxon>
        <taxon>Lepraria</taxon>
    </lineage>
</organism>
<evidence type="ECO:0000256" key="1">
    <source>
        <dbReference type="ARBA" id="ARBA00022857"/>
    </source>
</evidence>
<name>A0AAD9ZAD3_9LECA</name>
<dbReference type="FunFam" id="3.40.50.720:FF:000053">
    <property type="entry name" value="Quinone oxidoreductase 1"/>
    <property type="match status" value="1"/>
</dbReference>
<dbReference type="GO" id="GO:0008270">
    <property type="term" value="F:zinc ion binding"/>
    <property type="evidence" value="ECO:0007669"/>
    <property type="project" value="InterPro"/>
</dbReference>
<dbReference type="InterPro" id="IPR011032">
    <property type="entry name" value="GroES-like_sf"/>
</dbReference>
<dbReference type="SMART" id="SM00829">
    <property type="entry name" value="PKS_ER"/>
    <property type="match status" value="1"/>
</dbReference>
<feature type="domain" description="Enoyl reductase (ER)" evidence="5">
    <location>
        <begin position="58"/>
        <end position="364"/>
    </location>
</feature>
<keyword evidence="7" id="KW-1185">Reference proteome</keyword>
<dbReference type="PANTHER" id="PTHR48106:SF13">
    <property type="entry name" value="QUINONE OXIDOREDUCTASE-RELATED"/>
    <property type="match status" value="1"/>
</dbReference>
<dbReference type="Gene3D" id="3.40.50.720">
    <property type="entry name" value="NAD(P)-binding Rossmann-like Domain"/>
    <property type="match status" value="1"/>
</dbReference>
<dbReference type="GO" id="GO:0035925">
    <property type="term" value="F:mRNA 3'-UTR AU-rich region binding"/>
    <property type="evidence" value="ECO:0007669"/>
    <property type="project" value="TreeGrafter"/>
</dbReference>
<evidence type="ECO:0000313" key="7">
    <source>
        <dbReference type="Proteomes" id="UP001276659"/>
    </source>
</evidence>
<dbReference type="InterPro" id="IPR036291">
    <property type="entry name" value="NAD(P)-bd_dom_sf"/>
</dbReference>
<dbReference type="AlphaFoldDB" id="A0AAD9ZAD3"/>
<dbReference type="Pfam" id="PF00107">
    <property type="entry name" value="ADH_zinc_N"/>
    <property type="match status" value="1"/>
</dbReference>
<proteinExistence type="predicted"/>
<evidence type="ECO:0000256" key="4">
    <source>
        <dbReference type="ARBA" id="ARBA00070796"/>
    </source>
</evidence>
<dbReference type="SUPFAM" id="SSF51735">
    <property type="entry name" value="NAD(P)-binding Rossmann-fold domains"/>
    <property type="match status" value="1"/>
</dbReference>
<evidence type="ECO:0000259" key="5">
    <source>
        <dbReference type="SMART" id="SM00829"/>
    </source>
</evidence>
<evidence type="ECO:0000256" key="2">
    <source>
        <dbReference type="ARBA" id="ARBA00023002"/>
    </source>
</evidence>
<dbReference type="GO" id="GO:0003960">
    <property type="term" value="F:quinone reductase (NADPH) activity"/>
    <property type="evidence" value="ECO:0007669"/>
    <property type="project" value="InterPro"/>
</dbReference>
<dbReference type="Gene3D" id="3.90.180.10">
    <property type="entry name" value="Medium-chain alcohol dehydrogenases, catalytic domain"/>
    <property type="match status" value="1"/>
</dbReference>